<protein>
    <submittedName>
        <fullName evidence="1">Cof subfamily protein (Haloacid dehalogenase superfamily)</fullName>
    </submittedName>
</protein>
<dbReference type="PANTHER" id="PTHR10000">
    <property type="entry name" value="PHOSPHOSERINE PHOSPHATASE"/>
    <property type="match status" value="1"/>
</dbReference>
<dbReference type="Pfam" id="PF08282">
    <property type="entry name" value="Hydrolase_3"/>
    <property type="match status" value="1"/>
</dbReference>
<accession>A0A7W4URC1</accession>
<reference evidence="1 2" key="1">
    <citation type="submission" date="2020-08" db="EMBL/GenBank/DDBJ databases">
        <title>Sequencing the genomes of 1000 actinobacteria strains.</title>
        <authorList>
            <person name="Klenk H.-P."/>
        </authorList>
    </citation>
    <scope>NUCLEOTIDE SEQUENCE [LARGE SCALE GENOMIC DNA]</scope>
    <source>
        <strain evidence="1 2">DSM 20419</strain>
    </source>
</reference>
<comment type="caution">
    <text evidence="1">The sequence shown here is derived from an EMBL/GenBank/DDBJ whole genome shotgun (WGS) entry which is preliminary data.</text>
</comment>
<dbReference type="PANTHER" id="PTHR10000:SF8">
    <property type="entry name" value="HAD SUPERFAMILY HYDROLASE-LIKE, TYPE 3"/>
    <property type="match status" value="1"/>
</dbReference>
<name>A0A7W4URC1_9MICO</name>
<evidence type="ECO:0000313" key="2">
    <source>
        <dbReference type="Proteomes" id="UP000545286"/>
    </source>
</evidence>
<dbReference type="GO" id="GO:0000287">
    <property type="term" value="F:magnesium ion binding"/>
    <property type="evidence" value="ECO:0007669"/>
    <property type="project" value="TreeGrafter"/>
</dbReference>
<dbReference type="GO" id="GO:0016791">
    <property type="term" value="F:phosphatase activity"/>
    <property type="evidence" value="ECO:0007669"/>
    <property type="project" value="TreeGrafter"/>
</dbReference>
<sequence>MSAEHATEAVVAGGRMLVALDIDGTILGIDGTIPDATVEQVRRLRAAGHEVMLATGRSWADTQPIAERLGLDSQFHVSANGAMTLERDAVAHGGYATRWIETFDPTEVLVSLRGALENAMFAVEDSQGVFKYSGHFPDGSFEARGQEVPFDQLLNAEATRLVVISPDHSIEEFTAVIERLGLHEVSYSVGWTAWLDIAPDGVNKGTALERVRRELGIPIERVVVAGDGRNDIEMLQWASNGGTAIAMGDAPQEVIDAGTVLAPDFAHDGLGVALSRLS</sequence>
<dbReference type="InterPro" id="IPR023214">
    <property type="entry name" value="HAD_sf"/>
</dbReference>
<evidence type="ECO:0000313" key="1">
    <source>
        <dbReference type="EMBL" id="MBB2959156.1"/>
    </source>
</evidence>
<dbReference type="NCBIfam" id="TIGR01484">
    <property type="entry name" value="HAD-SF-IIB"/>
    <property type="match status" value="1"/>
</dbReference>
<dbReference type="Proteomes" id="UP000545286">
    <property type="component" value="Unassembled WGS sequence"/>
</dbReference>
<dbReference type="AlphaFoldDB" id="A0A7W4URC1"/>
<dbReference type="InterPro" id="IPR036412">
    <property type="entry name" value="HAD-like_sf"/>
</dbReference>
<keyword evidence="2" id="KW-1185">Reference proteome</keyword>
<dbReference type="SUPFAM" id="SSF56784">
    <property type="entry name" value="HAD-like"/>
    <property type="match status" value="1"/>
</dbReference>
<dbReference type="Gene3D" id="3.30.1240.10">
    <property type="match status" value="1"/>
</dbReference>
<gene>
    <name evidence="1" type="ORF">FHX72_003308</name>
</gene>
<dbReference type="InterPro" id="IPR006379">
    <property type="entry name" value="HAD-SF_hydro_IIB"/>
</dbReference>
<dbReference type="RefSeq" id="WP_235812632.1">
    <property type="nucleotide sequence ID" value="NZ_CZJS01000083.1"/>
</dbReference>
<proteinExistence type="predicted"/>
<dbReference type="Gene3D" id="3.40.50.1000">
    <property type="entry name" value="HAD superfamily/HAD-like"/>
    <property type="match status" value="1"/>
</dbReference>
<organism evidence="1 2">
    <name type="scientific">Pseudoclavibacter helvolus</name>
    <dbReference type="NCBI Taxonomy" id="255205"/>
    <lineage>
        <taxon>Bacteria</taxon>
        <taxon>Bacillati</taxon>
        <taxon>Actinomycetota</taxon>
        <taxon>Actinomycetes</taxon>
        <taxon>Micrococcales</taxon>
        <taxon>Microbacteriaceae</taxon>
        <taxon>Pseudoclavibacter</taxon>
    </lineage>
</organism>
<dbReference type="EMBL" id="JACHWJ010000005">
    <property type="protein sequence ID" value="MBB2959156.1"/>
    <property type="molecule type" value="Genomic_DNA"/>
</dbReference>
<dbReference type="GO" id="GO:0005829">
    <property type="term" value="C:cytosol"/>
    <property type="evidence" value="ECO:0007669"/>
    <property type="project" value="TreeGrafter"/>
</dbReference>